<protein>
    <submittedName>
        <fullName evidence="2">Uncharacterized protein</fullName>
    </submittedName>
</protein>
<evidence type="ECO:0000313" key="3">
    <source>
        <dbReference type="Proteomes" id="UP000184080"/>
    </source>
</evidence>
<dbReference type="RefSeq" id="WP_073009379.1">
    <property type="nucleotide sequence ID" value="NZ_FQZO01000006.1"/>
</dbReference>
<gene>
    <name evidence="2" type="ORF">SAMN05444401_3377</name>
</gene>
<evidence type="ECO:0000256" key="1">
    <source>
        <dbReference type="SAM" id="Phobius"/>
    </source>
</evidence>
<dbReference type="EMBL" id="FQZO01000006">
    <property type="protein sequence ID" value="SHJ58813.1"/>
    <property type="molecule type" value="Genomic_DNA"/>
</dbReference>
<dbReference type="STRING" id="1121298.SAMN05444401_3377"/>
<dbReference type="AlphaFoldDB" id="A0A1M6KIP0"/>
<keyword evidence="3" id="KW-1185">Reference proteome</keyword>
<dbReference type="OrthoDB" id="10017434at2"/>
<keyword evidence="1" id="KW-0812">Transmembrane</keyword>
<name>A0A1M6KIP0_9CLOT</name>
<dbReference type="Proteomes" id="UP000184080">
    <property type="component" value="Unassembled WGS sequence"/>
</dbReference>
<reference evidence="2 3" key="1">
    <citation type="submission" date="2016-11" db="EMBL/GenBank/DDBJ databases">
        <authorList>
            <person name="Jaros S."/>
            <person name="Januszkiewicz K."/>
            <person name="Wedrychowicz H."/>
        </authorList>
    </citation>
    <scope>NUCLEOTIDE SEQUENCE [LARGE SCALE GENOMIC DNA]</scope>
    <source>
        <strain evidence="2 3">DSM 21864</strain>
    </source>
</reference>
<accession>A0A1M6KIP0</accession>
<organism evidence="2 3">
    <name type="scientific">Clostridium amylolyticum</name>
    <dbReference type="NCBI Taxonomy" id="1121298"/>
    <lineage>
        <taxon>Bacteria</taxon>
        <taxon>Bacillati</taxon>
        <taxon>Bacillota</taxon>
        <taxon>Clostridia</taxon>
        <taxon>Eubacteriales</taxon>
        <taxon>Clostridiaceae</taxon>
        <taxon>Clostridium</taxon>
    </lineage>
</organism>
<keyword evidence="1" id="KW-0472">Membrane</keyword>
<evidence type="ECO:0000313" key="2">
    <source>
        <dbReference type="EMBL" id="SHJ58813.1"/>
    </source>
</evidence>
<feature type="transmembrane region" description="Helical" evidence="1">
    <location>
        <begin position="21"/>
        <end position="41"/>
    </location>
</feature>
<sequence length="155" mass="17814">MSKSKYKNFLPLTKYDKKTIVTLKNVQLIILFQIIICGFLLPDYLSSYKEDLSEKSVKDHVIAHDNENKEINNKSKLKEEAYNFNKEIFEVILNLEKSSVKAVNINNGNADIKVSSNVNISNFISKVEKSTRLKIVDVEFQEASQDIISLVITRR</sequence>
<keyword evidence="1" id="KW-1133">Transmembrane helix</keyword>
<proteinExistence type="predicted"/>